<dbReference type="EMBL" id="AM902716">
    <property type="protein sequence ID" value="CAP41728.1"/>
    <property type="molecule type" value="Genomic_DNA"/>
</dbReference>
<dbReference type="InterPro" id="IPR004165">
    <property type="entry name" value="CoA_trans_fam_I"/>
</dbReference>
<protein>
    <submittedName>
        <fullName evidence="1">3-oxoadipate CoA-transferase subunit A</fullName>
    </submittedName>
</protein>
<keyword evidence="2" id="KW-1185">Reference proteome</keyword>
<gene>
    <name evidence="1" type="ordered locus">Bpet1393</name>
</gene>
<dbReference type="Pfam" id="PF01144">
    <property type="entry name" value="CoA_trans"/>
    <property type="match status" value="1"/>
</dbReference>
<accession>A9IEC8</accession>
<organism evidence="1 2">
    <name type="scientific">Bordetella petrii (strain ATCC BAA-461 / DSM 12804 / CCUG 43448 / CIP 107267 / Se-1111R)</name>
    <dbReference type="NCBI Taxonomy" id="340100"/>
    <lineage>
        <taxon>Bacteria</taxon>
        <taxon>Pseudomonadati</taxon>
        <taxon>Pseudomonadota</taxon>
        <taxon>Betaproteobacteria</taxon>
        <taxon>Burkholderiales</taxon>
        <taxon>Alcaligenaceae</taxon>
        <taxon>Bordetella</taxon>
    </lineage>
</organism>
<dbReference type="Gene3D" id="3.40.1080.10">
    <property type="entry name" value="Glutaconate Coenzyme A-transferase"/>
    <property type="match status" value="1"/>
</dbReference>
<evidence type="ECO:0000313" key="1">
    <source>
        <dbReference type="EMBL" id="CAP41728.1"/>
    </source>
</evidence>
<sequence length="64" mass="6539">MIDKRIRSTAPALHDVQDGATVLMGGFGTAGIPGELIDGLIEQGAKDLIILNNNAGNGDHDLAG</sequence>
<dbReference type="AlphaFoldDB" id="A9IEC8"/>
<dbReference type="InterPro" id="IPR037171">
    <property type="entry name" value="NagB/RpiA_transferase-like"/>
</dbReference>
<dbReference type="GO" id="GO:0008410">
    <property type="term" value="F:CoA-transferase activity"/>
    <property type="evidence" value="ECO:0007669"/>
    <property type="project" value="InterPro"/>
</dbReference>
<dbReference type="eggNOG" id="COG1788">
    <property type="taxonomic scope" value="Bacteria"/>
</dbReference>
<name>A9IEC8_BORPD</name>
<evidence type="ECO:0000313" key="2">
    <source>
        <dbReference type="Proteomes" id="UP000001225"/>
    </source>
</evidence>
<dbReference type="SUPFAM" id="SSF100950">
    <property type="entry name" value="NagB/RpiA/CoA transferase-like"/>
    <property type="match status" value="1"/>
</dbReference>
<dbReference type="STRING" id="94624.Bpet1393"/>
<reference evidence="1 2" key="1">
    <citation type="journal article" date="2008" name="BMC Genomics">
        <title>The missing link: Bordetella petrii is endowed with both the metabolic versatility of environmental bacteria and virulence traits of pathogenic Bordetellae.</title>
        <authorList>
            <person name="Gross R."/>
            <person name="Guzman C.A."/>
            <person name="Sebaihia M."/>
            <person name="Martins Dos Santos V.A."/>
            <person name="Pieper D.H."/>
            <person name="Koebnik R."/>
            <person name="Lechner M."/>
            <person name="Bartels D."/>
            <person name="Buhrmester J."/>
            <person name="Choudhuri J.V."/>
            <person name="Ebensen T."/>
            <person name="Gaigalat L."/>
            <person name="Herrmann S."/>
            <person name="Khachane A.N."/>
            <person name="Larisch C."/>
            <person name="Link S."/>
            <person name="Linke B."/>
            <person name="Meyer F."/>
            <person name="Mormann S."/>
            <person name="Nakunst D."/>
            <person name="Rueckert C."/>
            <person name="Schneiker-Bekel S."/>
            <person name="Schulze K."/>
            <person name="Vorhoelter F.J."/>
            <person name="Yevsa T."/>
            <person name="Engle J.T."/>
            <person name="Goldman W.E."/>
            <person name="Puehler A."/>
            <person name="Goebel U.B."/>
            <person name="Goesmann A."/>
            <person name="Bloecker H."/>
            <person name="Kaiser O."/>
            <person name="Martinez-Arias R."/>
        </authorList>
    </citation>
    <scope>NUCLEOTIDE SEQUENCE [LARGE SCALE GENOMIC DNA]</scope>
    <source>
        <strain evidence="2">ATCC BAA-461 / DSM 12804 / CCUG 43448 / CIP 107267 / Se-1111R</strain>
    </source>
</reference>
<proteinExistence type="predicted"/>
<dbReference type="PROSITE" id="PS01273">
    <property type="entry name" value="COA_TRANSF_1"/>
    <property type="match status" value="1"/>
</dbReference>
<dbReference type="KEGG" id="bpt:Bpet1393"/>
<dbReference type="Proteomes" id="UP000001225">
    <property type="component" value="Chromosome"/>
</dbReference>
<dbReference type="InterPro" id="IPR004163">
    <property type="entry name" value="CoA_transf_BS"/>
</dbReference>